<dbReference type="PANTHER" id="PTHR43861">
    <property type="entry name" value="TRANS-ACONITATE 2-METHYLTRANSFERASE-RELATED"/>
    <property type="match status" value="1"/>
</dbReference>
<dbReference type="Pfam" id="PF13847">
    <property type="entry name" value="Methyltransf_31"/>
    <property type="match status" value="1"/>
</dbReference>
<keyword evidence="2" id="KW-0489">Methyltransferase</keyword>
<dbReference type="Proteomes" id="UP001201701">
    <property type="component" value="Unassembled WGS sequence"/>
</dbReference>
<dbReference type="CDD" id="cd02440">
    <property type="entry name" value="AdoMet_MTases"/>
    <property type="match status" value="1"/>
</dbReference>
<feature type="domain" description="Methyltransferase" evidence="1">
    <location>
        <begin position="39"/>
        <end position="154"/>
    </location>
</feature>
<reference evidence="2 3" key="1">
    <citation type="submission" date="2022-02" db="EMBL/GenBank/DDBJ databases">
        <title>Draft genome sequence of Mezorhizobium retamae strain IRAMC:0171 isolated from Retama raetam nodules.</title>
        <authorList>
            <person name="Bengaied R."/>
            <person name="Sbissi I."/>
            <person name="Huber K."/>
            <person name="Ghodbane F."/>
            <person name="Nouioui I."/>
            <person name="Tarhouni M."/>
            <person name="Gtari M."/>
        </authorList>
    </citation>
    <scope>NUCLEOTIDE SEQUENCE [LARGE SCALE GENOMIC DNA]</scope>
    <source>
        <strain evidence="2 3">IRAMC:0171</strain>
    </source>
</reference>
<dbReference type="InterPro" id="IPR029063">
    <property type="entry name" value="SAM-dependent_MTases_sf"/>
</dbReference>
<dbReference type="RefSeq" id="WP_239367595.1">
    <property type="nucleotide sequence ID" value="NZ_JAKREW010000019.1"/>
</dbReference>
<evidence type="ECO:0000313" key="3">
    <source>
        <dbReference type="Proteomes" id="UP001201701"/>
    </source>
</evidence>
<dbReference type="SUPFAM" id="SSF53335">
    <property type="entry name" value="S-adenosyl-L-methionine-dependent methyltransferases"/>
    <property type="match status" value="1"/>
</dbReference>
<proteinExistence type="predicted"/>
<gene>
    <name evidence="2" type="ORF">L4923_18055</name>
</gene>
<comment type="caution">
    <text evidence="2">The sequence shown here is derived from an EMBL/GenBank/DDBJ whole genome shotgun (WGS) entry which is preliminary data.</text>
</comment>
<evidence type="ECO:0000259" key="1">
    <source>
        <dbReference type="Pfam" id="PF13847"/>
    </source>
</evidence>
<keyword evidence="3" id="KW-1185">Reference proteome</keyword>
<dbReference type="GO" id="GO:0032259">
    <property type="term" value="P:methylation"/>
    <property type="evidence" value="ECO:0007669"/>
    <property type="project" value="UniProtKB-KW"/>
</dbReference>
<name>A0ABS9QHM9_9HYPH</name>
<protein>
    <submittedName>
        <fullName evidence="2">Methyltransferase domain-containing protein</fullName>
    </submittedName>
</protein>
<dbReference type="Gene3D" id="3.40.50.150">
    <property type="entry name" value="Vaccinia Virus protein VP39"/>
    <property type="match status" value="1"/>
</dbReference>
<sequence>MRQDKYLLGRGPAEEARLKRQIANLAPDSDAQFERIGIKPGERVIDLGCGPGGVLHLLGKRVGPSGSVLGLERSPHFVEMARRFVADHALPHVEVREGDAYDTRLERGSFDGAHMRLVLVNVPEPHRIVREMVALVRPGGWVASFEADFVAHFCDPPLPAWERLLNTYTAYSTAQGIDLFIGRRTHRLFREAGLTDIHVDAAYHVYPLGHDRRPMLYEFVNNVREQMIDQGFVAQHDLEADMATLTEHLANPDVLVTSHTFFRVSGRKPG</sequence>
<keyword evidence="2" id="KW-0808">Transferase</keyword>
<evidence type="ECO:0000313" key="2">
    <source>
        <dbReference type="EMBL" id="MCG7506933.1"/>
    </source>
</evidence>
<organism evidence="2 3">
    <name type="scientific">Mesorhizobium retamae</name>
    <dbReference type="NCBI Taxonomy" id="2912854"/>
    <lineage>
        <taxon>Bacteria</taxon>
        <taxon>Pseudomonadati</taxon>
        <taxon>Pseudomonadota</taxon>
        <taxon>Alphaproteobacteria</taxon>
        <taxon>Hyphomicrobiales</taxon>
        <taxon>Phyllobacteriaceae</taxon>
        <taxon>Mesorhizobium</taxon>
    </lineage>
</organism>
<dbReference type="GO" id="GO:0008168">
    <property type="term" value="F:methyltransferase activity"/>
    <property type="evidence" value="ECO:0007669"/>
    <property type="project" value="UniProtKB-KW"/>
</dbReference>
<accession>A0ABS9QHM9</accession>
<dbReference type="InterPro" id="IPR025714">
    <property type="entry name" value="Methyltranfer_dom"/>
</dbReference>
<dbReference type="EMBL" id="JAKREW010000019">
    <property type="protein sequence ID" value="MCG7506933.1"/>
    <property type="molecule type" value="Genomic_DNA"/>
</dbReference>